<gene>
    <name evidence="1" type="ORF">DL89DRAFT_266946</name>
</gene>
<evidence type="ECO:0000313" key="2">
    <source>
        <dbReference type="Proteomes" id="UP000193922"/>
    </source>
</evidence>
<evidence type="ECO:0008006" key="3">
    <source>
        <dbReference type="Google" id="ProtNLM"/>
    </source>
</evidence>
<dbReference type="RefSeq" id="XP_040744409.1">
    <property type="nucleotide sequence ID" value="XM_040887313.1"/>
</dbReference>
<dbReference type="GeneID" id="63803961"/>
<sequence length="537" mass="62282">MATFNSIHGKTLERVLLYAIRGFSTLYSLRREQLEYFGLAWVCREWRRMLLPKLYKCAFITIMSTSSPAKSNIRLIVDNGLSKYAQHLHIRCPSRYIASGHLIKLLDERLFHKANWSSIYNLGIYENLHSPFINSRRKVEISADMCDTANQYLHTYLPTLTSITIIHPPGIYTTHPLARLANLKLHQLSTLNISGASIIFTHHSFSSSLTHLTLRLSSGQTTLPHIATRNLRTLELLDIPSNFSWRCFSFESNDSFYFSELESMTLRYSTTPIDWKTVISSHSTTHPYAAALRKIHMPKLKRLLLSDIPPSDTHLFAPLLLLHLDSLHIVSTIDVLTQMNLCFPFSKEVSIRLSNNSIEDTQMYNTFTETIFSSFSVATKVAFEVEHYIPVSINTVCWLDLQKLDILAFISRTTLYRLLSQLPLLEELRVKFITTDGEQCQYDKQHGISLYSPDNSINCNLRYLECFYSTSHFPLVFDLYPLYEFIANVVTLKEVRVPEFYLQDTQDHFNQDSMQEYPHIHNILFVDSFERFYRPPQ</sequence>
<organism evidence="1 2">
    <name type="scientific">Linderina pennispora</name>
    <dbReference type="NCBI Taxonomy" id="61395"/>
    <lineage>
        <taxon>Eukaryota</taxon>
        <taxon>Fungi</taxon>
        <taxon>Fungi incertae sedis</taxon>
        <taxon>Zoopagomycota</taxon>
        <taxon>Kickxellomycotina</taxon>
        <taxon>Kickxellomycetes</taxon>
        <taxon>Kickxellales</taxon>
        <taxon>Kickxellaceae</taxon>
        <taxon>Linderina</taxon>
    </lineage>
</organism>
<dbReference type="EMBL" id="MCFD01000005">
    <property type="protein sequence ID" value="ORX70830.1"/>
    <property type="molecule type" value="Genomic_DNA"/>
</dbReference>
<dbReference type="Proteomes" id="UP000193922">
    <property type="component" value="Unassembled WGS sequence"/>
</dbReference>
<evidence type="ECO:0000313" key="1">
    <source>
        <dbReference type="EMBL" id="ORX70830.1"/>
    </source>
</evidence>
<dbReference type="OrthoDB" id="5513006at2759"/>
<keyword evidence="2" id="KW-1185">Reference proteome</keyword>
<proteinExistence type="predicted"/>
<protein>
    <recommendedName>
        <fullName evidence="3">F-box domain-containing protein</fullName>
    </recommendedName>
</protein>
<dbReference type="AlphaFoldDB" id="A0A1Y1WBB4"/>
<accession>A0A1Y1WBB4</accession>
<name>A0A1Y1WBB4_9FUNG</name>
<reference evidence="1 2" key="1">
    <citation type="submission" date="2016-07" db="EMBL/GenBank/DDBJ databases">
        <title>Pervasive Adenine N6-methylation of Active Genes in Fungi.</title>
        <authorList>
            <consortium name="DOE Joint Genome Institute"/>
            <person name="Mondo S.J."/>
            <person name="Dannebaum R.O."/>
            <person name="Kuo R.C."/>
            <person name="Labutti K."/>
            <person name="Haridas S."/>
            <person name="Kuo A."/>
            <person name="Salamov A."/>
            <person name="Ahrendt S.R."/>
            <person name="Lipzen A."/>
            <person name="Sullivan W."/>
            <person name="Andreopoulos W.B."/>
            <person name="Clum A."/>
            <person name="Lindquist E."/>
            <person name="Daum C."/>
            <person name="Ramamoorthy G.K."/>
            <person name="Gryganskyi A."/>
            <person name="Culley D."/>
            <person name="Magnuson J.K."/>
            <person name="James T.Y."/>
            <person name="O'Malley M.A."/>
            <person name="Stajich J.E."/>
            <person name="Spatafora J.W."/>
            <person name="Visel A."/>
            <person name="Grigoriev I.V."/>
        </authorList>
    </citation>
    <scope>NUCLEOTIDE SEQUENCE [LARGE SCALE GENOMIC DNA]</scope>
    <source>
        <strain evidence="1 2">ATCC 12442</strain>
    </source>
</reference>
<comment type="caution">
    <text evidence="1">The sequence shown here is derived from an EMBL/GenBank/DDBJ whole genome shotgun (WGS) entry which is preliminary data.</text>
</comment>